<accession>A0A1X7SFY7</accession>
<evidence type="ECO:0000256" key="2">
    <source>
        <dbReference type="SAM" id="MobiDB-lite"/>
    </source>
</evidence>
<evidence type="ECO:0000256" key="1">
    <source>
        <dbReference type="SAM" id="Coils"/>
    </source>
</evidence>
<name>A0A1X7SFY7_AMPQE</name>
<proteinExistence type="predicted"/>
<dbReference type="OrthoDB" id="1926336at2759"/>
<organism evidence="3">
    <name type="scientific">Amphimedon queenslandica</name>
    <name type="common">Sponge</name>
    <dbReference type="NCBI Taxonomy" id="400682"/>
    <lineage>
        <taxon>Eukaryota</taxon>
        <taxon>Metazoa</taxon>
        <taxon>Porifera</taxon>
        <taxon>Demospongiae</taxon>
        <taxon>Heteroscleromorpha</taxon>
        <taxon>Haplosclerida</taxon>
        <taxon>Niphatidae</taxon>
        <taxon>Amphimedon</taxon>
    </lineage>
</organism>
<sequence length="237" mass="28069">MLLVPMESFGQDEVLYKQEYDPLDEHSMQLFVEHAQAIQKKFRLFRETSEENNDDLKKLANLKATQLNELSTRLEGKERELEIKDIQFREKLEENKKLKSLMETRDTQLMEKDREIEQLRETVDQQDIQLRKTTLECLELSREMNLKQHQIEELTETKASIEERFVELMTDKSDLVLELNDAKYKINDLTLQVSNFSIEVSRLTEDKKKIAKKLKKISKGSEADESEDEEKQILITQ</sequence>
<protein>
    <submittedName>
        <fullName evidence="3">Uncharacterized protein</fullName>
    </submittedName>
</protein>
<reference evidence="3" key="1">
    <citation type="submission" date="2017-05" db="UniProtKB">
        <authorList>
            <consortium name="EnsemblMetazoa"/>
        </authorList>
    </citation>
    <scope>IDENTIFICATION</scope>
</reference>
<dbReference type="AlphaFoldDB" id="A0A1X7SFY7"/>
<evidence type="ECO:0000313" key="3">
    <source>
        <dbReference type="EnsemblMetazoa" id="Aqu2.1.00997_001"/>
    </source>
</evidence>
<feature type="coiled-coil region" evidence="1">
    <location>
        <begin position="67"/>
        <end position="171"/>
    </location>
</feature>
<dbReference type="InParanoid" id="A0A1X7SFY7"/>
<dbReference type="EnsemblMetazoa" id="Aqu2.1.00997_001">
    <property type="protein sequence ID" value="Aqu2.1.00997_001"/>
    <property type="gene ID" value="Aqu2.1.00997"/>
</dbReference>
<feature type="region of interest" description="Disordered" evidence="2">
    <location>
        <begin position="218"/>
        <end position="237"/>
    </location>
</feature>
<keyword evidence="1" id="KW-0175">Coiled coil</keyword>